<evidence type="ECO:0000313" key="2">
    <source>
        <dbReference type="EMBL" id="CAI0406919.1"/>
    </source>
</evidence>
<name>A0AAV0JDK2_9ROSI</name>
<comment type="caution">
    <text evidence="2">The sequence shown here is derived from an EMBL/GenBank/DDBJ whole genome shotgun (WGS) entry which is preliminary data.</text>
</comment>
<evidence type="ECO:0000313" key="3">
    <source>
        <dbReference type="Proteomes" id="UP001154282"/>
    </source>
</evidence>
<keyword evidence="3" id="KW-1185">Reference proteome</keyword>
<evidence type="ECO:0000256" key="1">
    <source>
        <dbReference type="SAM" id="MobiDB-lite"/>
    </source>
</evidence>
<sequence>MQGVGYHQVQAGMGQVYGGMRPAMDPYEGARMVSDGMNQQQVYYGVRNANPVMTGPGHPGMMMAPSGEEMQKGMVDPKTGRISGP</sequence>
<feature type="region of interest" description="Disordered" evidence="1">
    <location>
        <begin position="55"/>
        <end position="85"/>
    </location>
</feature>
<accession>A0AAV0JDK2</accession>
<dbReference type="EMBL" id="CAMGYJ010000004">
    <property type="protein sequence ID" value="CAI0406919.1"/>
    <property type="molecule type" value="Genomic_DNA"/>
</dbReference>
<reference evidence="2" key="1">
    <citation type="submission" date="2022-08" db="EMBL/GenBank/DDBJ databases">
        <authorList>
            <person name="Gutierrez-Valencia J."/>
        </authorList>
    </citation>
    <scope>NUCLEOTIDE SEQUENCE</scope>
</reference>
<proteinExistence type="predicted"/>
<gene>
    <name evidence="2" type="ORF">LITE_LOCUS13401</name>
</gene>
<dbReference type="AlphaFoldDB" id="A0AAV0JDK2"/>
<organism evidence="2 3">
    <name type="scientific">Linum tenue</name>
    <dbReference type="NCBI Taxonomy" id="586396"/>
    <lineage>
        <taxon>Eukaryota</taxon>
        <taxon>Viridiplantae</taxon>
        <taxon>Streptophyta</taxon>
        <taxon>Embryophyta</taxon>
        <taxon>Tracheophyta</taxon>
        <taxon>Spermatophyta</taxon>
        <taxon>Magnoliopsida</taxon>
        <taxon>eudicotyledons</taxon>
        <taxon>Gunneridae</taxon>
        <taxon>Pentapetalae</taxon>
        <taxon>rosids</taxon>
        <taxon>fabids</taxon>
        <taxon>Malpighiales</taxon>
        <taxon>Linaceae</taxon>
        <taxon>Linum</taxon>
    </lineage>
</organism>
<protein>
    <submittedName>
        <fullName evidence="2">Uncharacterized protein</fullName>
    </submittedName>
</protein>
<dbReference type="Proteomes" id="UP001154282">
    <property type="component" value="Unassembled WGS sequence"/>
</dbReference>